<dbReference type="Gene3D" id="1.10.357.10">
    <property type="entry name" value="Tetracycline Repressor, domain 2"/>
    <property type="match status" value="1"/>
</dbReference>
<evidence type="ECO:0000256" key="2">
    <source>
        <dbReference type="PROSITE-ProRule" id="PRU00335"/>
    </source>
</evidence>
<evidence type="ECO:0000256" key="1">
    <source>
        <dbReference type="ARBA" id="ARBA00023125"/>
    </source>
</evidence>
<dbReference type="PROSITE" id="PS50977">
    <property type="entry name" value="HTH_TETR_2"/>
    <property type="match status" value="1"/>
</dbReference>
<dbReference type="EMBL" id="JAFIRA010000012">
    <property type="protein sequence ID" value="MCJ2542598.1"/>
    <property type="molecule type" value="Genomic_DNA"/>
</dbReference>
<name>A0ABT0C9Y5_THEVL</name>
<dbReference type="RefSeq" id="WP_244349869.1">
    <property type="nucleotide sequence ID" value="NZ_JAFIRA010000012.1"/>
</dbReference>
<gene>
    <name evidence="4" type="ORF">JX360_06710</name>
</gene>
<proteinExistence type="predicted"/>
<dbReference type="SUPFAM" id="SSF46689">
    <property type="entry name" value="Homeodomain-like"/>
    <property type="match status" value="1"/>
</dbReference>
<feature type="domain" description="HTH tetR-type" evidence="3">
    <location>
        <begin position="4"/>
        <end position="64"/>
    </location>
</feature>
<dbReference type="PRINTS" id="PR00455">
    <property type="entry name" value="HTHTETR"/>
</dbReference>
<keyword evidence="5" id="KW-1185">Reference proteome</keyword>
<organism evidence="4 5">
    <name type="scientific">Thermostichus vulcanus str. 'Rupite'</name>
    <dbReference type="NCBI Taxonomy" id="2813851"/>
    <lineage>
        <taxon>Bacteria</taxon>
        <taxon>Bacillati</taxon>
        <taxon>Cyanobacteriota</taxon>
        <taxon>Cyanophyceae</taxon>
        <taxon>Thermostichales</taxon>
        <taxon>Thermostichaceae</taxon>
        <taxon>Thermostichus</taxon>
    </lineage>
</organism>
<dbReference type="Pfam" id="PF00440">
    <property type="entry name" value="TetR_N"/>
    <property type="match status" value="1"/>
</dbReference>
<evidence type="ECO:0000259" key="3">
    <source>
        <dbReference type="PROSITE" id="PS50977"/>
    </source>
</evidence>
<dbReference type="InterPro" id="IPR001647">
    <property type="entry name" value="HTH_TetR"/>
</dbReference>
<dbReference type="InterPro" id="IPR009057">
    <property type="entry name" value="Homeodomain-like_sf"/>
</dbReference>
<evidence type="ECO:0000313" key="5">
    <source>
        <dbReference type="Proteomes" id="UP000830835"/>
    </source>
</evidence>
<keyword evidence="1 2" id="KW-0238">DNA-binding</keyword>
<dbReference type="Proteomes" id="UP000830835">
    <property type="component" value="Unassembled WGS sequence"/>
</dbReference>
<sequence>MPHSSTRQRLLKAARDLFVRQGITQTTTRQIADLAGVNEVTLFRHFGTKQGLLLAVFGELGVFSGIADLPLQNQPSGNIEGSQLQSILLNYVYNCFRALADNPELVRSLVGEAGSYSPAHRRALREGFLKAQEQLRDYLYGFFPPNPEASKPDWVGRAAGVLHLMILGAAVLEVTAQLPTSSAKPDPNSTLSPEKGIPPLLQACVEVWMAGMTGMK</sequence>
<accession>A0ABT0C9Y5</accession>
<dbReference type="PANTHER" id="PTHR30055:SF226">
    <property type="entry name" value="HTH-TYPE TRANSCRIPTIONAL REGULATOR PKSA"/>
    <property type="match status" value="1"/>
</dbReference>
<comment type="caution">
    <text evidence="4">The sequence shown here is derived from an EMBL/GenBank/DDBJ whole genome shotgun (WGS) entry which is preliminary data.</text>
</comment>
<evidence type="ECO:0000313" key="4">
    <source>
        <dbReference type="EMBL" id="MCJ2542598.1"/>
    </source>
</evidence>
<feature type="DNA-binding region" description="H-T-H motif" evidence="2">
    <location>
        <begin position="27"/>
        <end position="46"/>
    </location>
</feature>
<protein>
    <submittedName>
        <fullName evidence="4">TetR/AcrR family transcriptional regulator</fullName>
    </submittedName>
</protein>
<dbReference type="PANTHER" id="PTHR30055">
    <property type="entry name" value="HTH-TYPE TRANSCRIPTIONAL REGULATOR RUTR"/>
    <property type="match status" value="1"/>
</dbReference>
<reference evidence="4" key="1">
    <citation type="submission" date="2021-02" db="EMBL/GenBank/DDBJ databases">
        <title>The CRISPR/cas machinery reduction and long-range gene transfer in the hot spring cyanobacterium Synechococcus.</title>
        <authorList>
            <person name="Dvorak P."/>
            <person name="Jahodarova E."/>
            <person name="Hasler P."/>
            <person name="Poulickova A."/>
        </authorList>
    </citation>
    <scope>NUCLEOTIDE SEQUENCE</scope>
    <source>
        <strain evidence="4">Rupite</strain>
    </source>
</reference>
<dbReference type="InterPro" id="IPR050109">
    <property type="entry name" value="HTH-type_TetR-like_transc_reg"/>
</dbReference>